<feature type="compositionally biased region" description="Basic and acidic residues" evidence="7">
    <location>
        <begin position="743"/>
        <end position="761"/>
    </location>
</feature>
<dbReference type="GO" id="GO:0045335">
    <property type="term" value="C:phagocytic vesicle"/>
    <property type="evidence" value="ECO:0007669"/>
    <property type="project" value="TreeGrafter"/>
</dbReference>
<feature type="domain" description="C2" evidence="8">
    <location>
        <begin position="1"/>
        <end position="132"/>
    </location>
</feature>
<dbReference type="OMA" id="DYLTCDS"/>
<feature type="compositionally biased region" description="Polar residues" evidence="7">
    <location>
        <begin position="1368"/>
        <end position="1377"/>
    </location>
</feature>
<feature type="compositionally biased region" description="Pro residues" evidence="7">
    <location>
        <begin position="550"/>
        <end position="562"/>
    </location>
</feature>
<feature type="compositionally biased region" description="Polar residues" evidence="7">
    <location>
        <begin position="998"/>
        <end position="1008"/>
    </location>
</feature>
<dbReference type="Ensembl" id="ENSGMOT00000041162.1">
    <property type="protein sequence ID" value="ENSGMOP00000065910.1"/>
    <property type="gene ID" value="ENSGMOG00000025282.1"/>
</dbReference>
<evidence type="ECO:0000313" key="10">
    <source>
        <dbReference type="Ensembl" id="ENSGMOP00000065910.1"/>
    </source>
</evidence>
<feature type="region of interest" description="Disordered" evidence="7">
    <location>
        <begin position="858"/>
        <end position="878"/>
    </location>
</feature>
<feature type="region of interest" description="Disordered" evidence="7">
    <location>
        <begin position="348"/>
        <end position="377"/>
    </location>
</feature>
<dbReference type="InterPro" id="IPR037245">
    <property type="entry name" value="FIP-RBD_C_sf"/>
</dbReference>
<reference evidence="10" key="2">
    <citation type="submission" date="2025-09" db="UniProtKB">
        <authorList>
            <consortium name="Ensembl"/>
        </authorList>
    </citation>
    <scope>IDENTIFICATION</scope>
</reference>
<keyword evidence="6" id="KW-0175">Coiled coil</keyword>
<dbReference type="GO" id="GO:0005739">
    <property type="term" value="C:mitochondrion"/>
    <property type="evidence" value="ECO:0007669"/>
    <property type="project" value="TreeGrafter"/>
</dbReference>
<feature type="region of interest" description="Disordered" evidence="7">
    <location>
        <begin position="187"/>
        <end position="334"/>
    </location>
</feature>
<evidence type="ECO:0000256" key="3">
    <source>
        <dbReference type="ARBA" id="ARBA00022553"/>
    </source>
</evidence>
<evidence type="ECO:0000256" key="7">
    <source>
        <dbReference type="SAM" id="MobiDB-lite"/>
    </source>
</evidence>
<evidence type="ECO:0000256" key="6">
    <source>
        <dbReference type="SAM" id="Coils"/>
    </source>
</evidence>
<dbReference type="Proteomes" id="UP000694546">
    <property type="component" value="Chromosome 5"/>
</dbReference>
<evidence type="ECO:0000256" key="1">
    <source>
        <dbReference type="ARBA" id="ARBA00004172"/>
    </source>
</evidence>
<protein>
    <recommendedName>
        <fullName evidence="12">Rab11 family-interacting protein 5</fullName>
    </recommendedName>
</protein>
<dbReference type="GO" id="GO:0055037">
    <property type="term" value="C:recycling endosome"/>
    <property type="evidence" value="ECO:0007669"/>
    <property type="project" value="UniProtKB-SubCell"/>
</dbReference>
<feature type="compositionally biased region" description="Acidic residues" evidence="7">
    <location>
        <begin position="230"/>
        <end position="240"/>
    </location>
</feature>
<name>A0A8C5CWW7_GADMO</name>
<dbReference type="SUPFAM" id="SSF49562">
    <property type="entry name" value="C2 domain (Calcium/lipid-binding domain, CaLB)"/>
    <property type="match status" value="1"/>
</dbReference>
<organism evidence="10 11">
    <name type="scientific">Gadus morhua</name>
    <name type="common">Atlantic cod</name>
    <dbReference type="NCBI Taxonomy" id="8049"/>
    <lineage>
        <taxon>Eukaryota</taxon>
        <taxon>Metazoa</taxon>
        <taxon>Chordata</taxon>
        <taxon>Craniata</taxon>
        <taxon>Vertebrata</taxon>
        <taxon>Euteleostomi</taxon>
        <taxon>Actinopterygii</taxon>
        <taxon>Neopterygii</taxon>
        <taxon>Teleostei</taxon>
        <taxon>Neoteleostei</taxon>
        <taxon>Acanthomorphata</taxon>
        <taxon>Zeiogadaria</taxon>
        <taxon>Gadariae</taxon>
        <taxon>Gadiformes</taxon>
        <taxon>Gadoidei</taxon>
        <taxon>Gadidae</taxon>
        <taxon>Gadus</taxon>
    </lineage>
</organism>
<keyword evidence="5" id="KW-0653">Protein transport</keyword>
<keyword evidence="4" id="KW-0967">Endosome</keyword>
<dbReference type="SMART" id="SM00239">
    <property type="entry name" value="C2"/>
    <property type="match status" value="1"/>
</dbReference>
<feature type="compositionally biased region" description="Low complexity" evidence="7">
    <location>
        <begin position="366"/>
        <end position="377"/>
    </location>
</feature>
<keyword evidence="2" id="KW-0813">Transport</keyword>
<evidence type="ECO:0000256" key="2">
    <source>
        <dbReference type="ARBA" id="ARBA00022448"/>
    </source>
</evidence>
<feature type="compositionally biased region" description="Polar residues" evidence="7">
    <location>
        <begin position="682"/>
        <end position="693"/>
    </location>
</feature>
<dbReference type="PANTHER" id="PTHR15746:SF14">
    <property type="entry name" value="RAB11 FAMILY-INTERACTING PROTEIN 5"/>
    <property type="match status" value="1"/>
</dbReference>
<feature type="compositionally biased region" description="Pro residues" evidence="7">
    <location>
        <begin position="355"/>
        <end position="365"/>
    </location>
</feature>
<evidence type="ECO:0000259" key="8">
    <source>
        <dbReference type="PROSITE" id="PS50004"/>
    </source>
</evidence>
<dbReference type="GO" id="GO:0005769">
    <property type="term" value="C:early endosome"/>
    <property type="evidence" value="ECO:0007669"/>
    <property type="project" value="TreeGrafter"/>
</dbReference>
<dbReference type="GO" id="GO:0031267">
    <property type="term" value="F:small GTPase binding"/>
    <property type="evidence" value="ECO:0007669"/>
    <property type="project" value="InterPro"/>
</dbReference>
<evidence type="ECO:0000256" key="4">
    <source>
        <dbReference type="ARBA" id="ARBA00022753"/>
    </source>
</evidence>
<dbReference type="InterPro" id="IPR037789">
    <property type="entry name" value="FIP_classI"/>
</dbReference>
<dbReference type="Gene3D" id="2.60.40.150">
    <property type="entry name" value="C2 domain"/>
    <property type="match status" value="1"/>
</dbReference>
<dbReference type="Gene3D" id="1.20.5.2440">
    <property type="match status" value="1"/>
</dbReference>
<dbReference type="InterPro" id="IPR000008">
    <property type="entry name" value="C2_dom"/>
</dbReference>
<dbReference type="GO" id="GO:0015031">
    <property type="term" value="P:protein transport"/>
    <property type="evidence" value="ECO:0007669"/>
    <property type="project" value="UniProtKB-KW"/>
</dbReference>
<dbReference type="GO" id="GO:0045055">
    <property type="term" value="P:regulated exocytosis"/>
    <property type="evidence" value="ECO:0007669"/>
    <property type="project" value="TreeGrafter"/>
</dbReference>
<feature type="region of interest" description="Disordered" evidence="7">
    <location>
        <begin position="1434"/>
        <end position="1530"/>
    </location>
</feature>
<feature type="compositionally biased region" description="Low complexity" evidence="7">
    <location>
        <begin position="263"/>
        <end position="305"/>
    </location>
</feature>
<dbReference type="Pfam" id="PF00168">
    <property type="entry name" value="C2"/>
    <property type="match status" value="1"/>
</dbReference>
<feature type="compositionally biased region" description="Pro residues" evidence="7">
    <location>
        <begin position="1438"/>
        <end position="1451"/>
    </location>
</feature>
<feature type="domain" description="FIP-RBD" evidence="9">
    <location>
        <begin position="1548"/>
        <end position="1610"/>
    </location>
</feature>
<dbReference type="SUPFAM" id="SSF144270">
    <property type="entry name" value="Eferin C-derminal domain-like"/>
    <property type="match status" value="1"/>
</dbReference>
<accession>A0A8C5CWW7</accession>
<dbReference type="GeneTree" id="ENSGT00940000158783"/>
<dbReference type="InterPro" id="IPR019018">
    <property type="entry name" value="Rab-bd_FIP-RBD"/>
</dbReference>
<dbReference type="PANTHER" id="PTHR15746">
    <property type="entry name" value="RAB11-RELATED"/>
    <property type="match status" value="1"/>
</dbReference>
<feature type="region of interest" description="Disordered" evidence="7">
    <location>
        <begin position="975"/>
        <end position="1010"/>
    </location>
</feature>
<feature type="region of interest" description="Disordered" evidence="7">
    <location>
        <begin position="1301"/>
        <end position="1400"/>
    </location>
</feature>
<feature type="coiled-coil region" evidence="6">
    <location>
        <begin position="1547"/>
        <end position="1574"/>
    </location>
</feature>
<proteinExistence type="predicted"/>
<gene>
    <name evidence="10" type="primary">rab11fip5a</name>
</gene>
<reference evidence="10" key="1">
    <citation type="submission" date="2025-08" db="UniProtKB">
        <authorList>
            <consortium name="Ensembl"/>
        </authorList>
    </citation>
    <scope>IDENTIFICATION</scope>
</reference>
<dbReference type="InterPro" id="IPR035892">
    <property type="entry name" value="C2_domain_sf"/>
</dbReference>
<feature type="compositionally biased region" description="Basic and acidic residues" evidence="7">
    <location>
        <begin position="1462"/>
        <end position="1475"/>
    </location>
</feature>
<dbReference type="FunFam" id="2.60.40.150:FF:000070">
    <property type="entry name" value="rab11 family-interacting protein 2 isoform X1"/>
    <property type="match status" value="1"/>
</dbReference>
<evidence type="ECO:0000313" key="11">
    <source>
        <dbReference type="Proteomes" id="UP000694546"/>
    </source>
</evidence>
<feature type="compositionally biased region" description="Basic and acidic residues" evidence="7">
    <location>
        <begin position="416"/>
        <end position="431"/>
    </location>
</feature>
<sequence>MSSVNSDDEQPQRWVPTHVQVTVLRGRGLRGKGKNGTSDVYTIIQVGKEKYSTCVVEKTTSPEWKEECSFELLPGVLEEGGRGAYPPGSCDLVLTVMHRALIGLDVFLGQAVIPLDKAFQDHIYAKTEAEWVNLRSRWFRLNSKTGKKEKERGEVQATVQFTRNNLTASMYNLAMKDKGHSAFSKLKERMRGKKRSSVDDDAPAPTPPPSVGGGGGGGSLPRTRLPSDGGGEEEYEDDEGGEGRRNKMRTFFLRGKLRKSSETRSSTSLGSESSESSSRGGSLSPTAGISVVVSDLSNSPSNSSNLTADNSPEHTADTSPKLSPDDSEFGDDCHEISIAVPALYRNGGVHHAYHAPPPQPGPGEPLAPAAAAVAAAAKASPLGLGLHLKPLPTSVSLQNISPREEELPRGAGGAGDGRRWSFDKPGEDEKAAIAAALEKSGPMVGDDEEEERSRSAAPPPGATGAARESYDRKQQQQQQKKKKGDSGGRVGSEAAPQEKTGKGWFGSKECNSKPSPRVSPKLGPIPESHSPPLPSVPPPSQHPSWCSWAPPAPPGSTPPGSPLHPTNPFCHSQCSPPPTPMSPSNPFFSTLQQNPSSGAALSDPPLTSRPPPLPYLSSARPPIAHLFSQDPDPVPGLLRERPSPKGRAFGASDATAGGEALARLKRRPLPHPPPGEEEEASNGRSPNPFNSVGTAAPELEWDDPFEAFVSCRLQSSDDEPAGPPDPKNAPAQNSPKGSLVEFWHPDKEEPPKSPDPLKDSDVVQAFPPQPADVFLDTAPEPWSDGFAQFPTAIPATNQNAGMLLTTSLDSSENHDGDTVTNLANPSSNTDCLTRTTTPGALCQHCRCEHNPSIPCEGETLKDRSDSSDPSSSGVGSLAEEDALSSISCSASEKWAACWGEGVETKSVLDLSEESPEQTVLGLLKDSEDKLIDWSCPVITDHRVEGDLIQVSDPNEKPRSMVDDLVADDQVLVPPPLISLQHGDGPSKEPGPTHVPLSDLSSKPTNTSIPRDLELEATVSRTGGANELQESFGDLHEPENFVKAADGDDESVAPHPLETEGTSTCPSFHTVTSFLGDGSSFLEMPFGTGSLDGQLVRQSSPKTPRLLCPKDGPTMTAPLLVFNESSLVESTLGVSDTEEQLVLENAPKPPELLDVIASRASPSPDQAFYDPLPGGRWLCPSPGSLLSSSLYGSADSQHYQTCLTHNSSAATSSASVDPLVERRTSEDLWGSVSTLRGAESCDELSRVLFPENASAPGLEGACGAADVDGEAAEVGLFPSEETCLAKGLETCFEPGLGVEDLGSHSDTPIQIGVGSVVNRNHGSDDQPAGGTQQNAGAPSEDTPPAPTKTECPSTLQRSHSEGAMATGLSGRTLTSFGSDPSVVPSLRPTDPSGPPDSARTPFLLLFLSPTSCPPAGPPAPLARCSLPSASVTASLPLPTATPGPAPEAPPPPEEAHATGVAHASDEPHLKVEKVERPQNSPHPVRPLTPGSLGPEERRGPEGRSVLEKLRCTIQPGRSSQLSEAEPERRKSLTEGAGSYYHLTHSELVALLVGREADLERQKAEFERQTALLSRREVELRRLKPQVRDLENYIDTLLVRIMEQTPTLLQVGTTKFK</sequence>
<feature type="region of interest" description="Disordered" evidence="7">
    <location>
        <begin position="397"/>
        <end position="764"/>
    </location>
</feature>
<evidence type="ECO:0000259" key="9">
    <source>
        <dbReference type="PROSITE" id="PS51511"/>
    </source>
</evidence>
<dbReference type="OrthoDB" id="8956628at2759"/>
<dbReference type="Pfam" id="PF09457">
    <property type="entry name" value="RBD-FIP"/>
    <property type="match status" value="1"/>
</dbReference>
<keyword evidence="3" id="KW-0597">Phosphoprotein</keyword>
<keyword evidence="11" id="KW-1185">Reference proteome</keyword>
<evidence type="ECO:0008006" key="12">
    <source>
        <dbReference type="Google" id="ProtNLM"/>
    </source>
</evidence>
<feature type="compositionally biased region" description="Basic and acidic residues" evidence="7">
    <location>
        <begin position="1493"/>
        <end position="1509"/>
    </location>
</feature>
<dbReference type="PROSITE" id="PS51511">
    <property type="entry name" value="FIP_RBD"/>
    <property type="match status" value="1"/>
</dbReference>
<comment type="subcellular location">
    <subcellularLocation>
        <location evidence="1">Recycling endosome</location>
    </subcellularLocation>
</comment>
<feature type="compositionally biased region" description="Pro residues" evidence="7">
    <location>
        <begin position="529"/>
        <end position="541"/>
    </location>
</feature>
<dbReference type="PROSITE" id="PS50004">
    <property type="entry name" value="C2"/>
    <property type="match status" value="1"/>
</dbReference>
<evidence type="ECO:0000256" key="5">
    <source>
        <dbReference type="ARBA" id="ARBA00022927"/>
    </source>
</evidence>
<dbReference type="GO" id="GO:0030141">
    <property type="term" value="C:secretory granule"/>
    <property type="evidence" value="ECO:0007669"/>
    <property type="project" value="TreeGrafter"/>
</dbReference>
<feature type="compositionally biased region" description="Low complexity" evidence="7">
    <location>
        <begin position="867"/>
        <end position="876"/>
    </location>
</feature>